<dbReference type="GO" id="GO:0005686">
    <property type="term" value="C:U2 snRNP"/>
    <property type="evidence" value="ECO:0007669"/>
    <property type="project" value="TreeGrafter"/>
</dbReference>
<name>A0AAD9MZL4_9ANNE</name>
<organism evidence="2 3">
    <name type="scientific">Paralvinella palmiformis</name>
    <dbReference type="NCBI Taxonomy" id="53620"/>
    <lineage>
        <taxon>Eukaryota</taxon>
        <taxon>Metazoa</taxon>
        <taxon>Spiralia</taxon>
        <taxon>Lophotrochozoa</taxon>
        <taxon>Annelida</taxon>
        <taxon>Polychaeta</taxon>
        <taxon>Sedentaria</taxon>
        <taxon>Canalipalpata</taxon>
        <taxon>Terebellida</taxon>
        <taxon>Terebelliformia</taxon>
        <taxon>Alvinellidae</taxon>
        <taxon>Paralvinella</taxon>
    </lineage>
</organism>
<dbReference type="PANTHER" id="PTHR15608:SF0">
    <property type="entry name" value="HIV TAT-SPECIFIC FACTOR 1"/>
    <property type="match status" value="1"/>
</dbReference>
<feature type="compositionally biased region" description="Polar residues" evidence="1">
    <location>
        <begin position="129"/>
        <end position="150"/>
    </location>
</feature>
<feature type="compositionally biased region" description="Polar residues" evidence="1">
    <location>
        <begin position="180"/>
        <end position="196"/>
    </location>
</feature>
<evidence type="ECO:0008006" key="4">
    <source>
        <dbReference type="Google" id="ProtNLM"/>
    </source>
</evidence>
<dbReference type="GO" id="GO:0005684">
    <property type="term" value="C:U2-type spliceosomal complex"/>
    <property type="evidence" value="ECO:0007669"/>
    <property type="project" value="TreeGrafter"/>
</dbReference>
<dbReference type="EMBL" id="JAODUP010000355">
    <property type="protein sequence ID" value="KAK2151672.1"/>
    <property type="molecule type" value="Genomic_DNA"/>
</dbReference>
<reference evidence="2" key="1">
    <citation type="journal article" date="2023" name="Mol. Biol. Evol.">
        <title>Third-Generation Sequencing Reveals the Adaptive Role of the Epigenome in Three Deep-Sea Polychaetes.</title>
        <authorList>
            <person name="Perez M."/>
            <person name="Aroh O."/>
            <person name="Sun Y."/>
            <person name="Lan Y."/>
            <person name="Juniper S.K."/>
            <person name="Young C.R."/>
            <person name="Angers B."/>
            <person name="Qian P.Y."/>
        </authorList>
    </citation>
    <scope>NUCLEOTIDE SEQUENCE</scope>
    <source>
        <strain evidence="2">P08H-3</strain>
    </source>
</reference>
<gene>
    <name evidence="2" type="ORF">LSH36_355g01025</name>
</gene>
<evidence type="ECO:0000256" key="1">
    <source>
        <dbReference type="SAM" id="MobiDB-lite"/>
    </source>
</evidence>
<evidence type="ECO:0000313" key="3">
    <source>
        <dbReference type="Proteomes" id="UP001208570"/>
    </source>
</evidence>
<keyword evidence="3" id="KW-1185">Reference proteome</keyword>
<dbReference type="InterPro" id="IPR034393">
    <property type="entry name" value="TatSF1-like"/>
</dbReference>
<dbReference type="AlphaFoldDB" id="A0AAD9MZL4"/>
<accession>A0AAD9MZL4</accession>
<comment type="caution">
    <text evidence="2">The sequence shown here is derived from an EMBL/GenBank/DDBJ whole genome shotgun (WGS) entry which is preliminary data.</text>
</comment>
<dbReference type="SUPFAM" id="SSF54928">
    <property type="entry name" value="RNA-binding domain, RBD"/>
    <property type="match status" value="1"/>
</dbReference>
<protein>
    <recommendedName>
        <fullName evidence="4">RRM domain-containing protein</fullName>
    </recommendedName>
</protein>
<dbReference type="Gene3D" id="3.30.70.330">
    <property type="match status" value="1"/>
</dbReference>
<dbReference type="Proteomes" id="UP001208570">
    <property type="component" value="Unassembled WGS sequence"/>
</dbReference>
<dbReference type="GO" id="GO:0003723">
    <property type="term" value="F:RNA binding"/>
    <property type="evidence" value="ECO:0007669"/>
    <property type="project" value="TreeGrafter"/>
</dbReference>
<dbReference type="InterPro" id="IPR012677">
    <property type="entry name" value="Nucleotide-bd_a/b_plait_sf"/>
</dbReference>
<sequence>MLCTSIFQRHPEGVVAITFKEPEEADVCIEALNGRWFAKKRLTAMAHDGKKKYHVDETEEEYMKRLKQWEDFLEEAAGDKKDKKTGNGMEHSGDVQSKGKQSEGKQSNDEAQSEPVQSDAKQLAEKCSENSGNLQAGENVSENVQSMGEQSKGKQSSDVHIEKKWSKDSESKSKQSEDSGNGQPMENISENLQSTDEQSDGKQSEKTILNVNQEEKEDSAMNMTVN</sequence>
<dbReference type="PANTHER" id="PTHR15608">
    <property type="entry name" value="SPLICING FACTOR U2AF-ASSOCIATED PROTEIN 2"/>
    <property type="match status" value="1"/>
</dbReference>
<proteinExistence type="predicted"/>
<evidence type="ECO:0000313" key="2">
    <source>
        <dbReference type="EMBL" id="KAK2151672.1"/>
    </source>
</evidence>
<feature type="region of interest" description="Disordered" evidence="1">
    <location>
        <begin position="77"/>
        <end position="226"/>
    </location>
</feature>
<dbReference type="InterPro" id="IPR035979">
    <property type="entry name" value="RBD_domain_sf"/>
</dbReference>
<feature type="compositionally biased region" description="Basic and acidic residues" evidence="1">
    <location>
        <begin position="151"/>
        <end position="177"/>
    </location>
</feature>